<dbReference type="InterPro" id="IPR027266">
    <property type="entry name" value="TrmE/GcvT-like"/>
</dbReference>
<gene>
    <name evidence="1" type="ORF">PSM7751_02875</name>
</gene>
<evidence type="ECO:0000313" key="1">
    <source>
        <dbReference type="EMBL" id="SLN57393.1"/>
    </source>
</evidence>
<protein>
    <submittedName>
        <fullName evidence="1">Sarcosine oxidase, gamma subunit family</fullName>
    </submittedName>
</protein>
<dbReference type="OrthoDB" id="7356349at2"/>
<dbReference type="Proteomes" id="UP000193963">
    <property type="component" value="Unassembled WGS sequence"/>
</dbReference>
<dbReference type="EMBL" id="FWFN01000005">
    <property type="protein sequence ID" value="SLN57393.1"/>
    <property type="molecule type" value="Genomic_DNA"/>
</dbReference>
<name>A0A1X6ZPN5_9RHOB</name>
<organism evidence="1 2">
    <name type="scientific">Pseudooceanicola marinus</name>
    <dbReference type="NCBI Taxonomy" id="396013"/>
    <lineage>
        <taxon>Bacteria</taxon>
        <taxon>Pseudomonadati</taxon>
        <taxon>Pseudomonadota</taxon>
        <taxon>Alphaproteobacteria</taxon>
        <taxon>Rhodobacterales</taxon>
        <taxon>Paracoccaceae</taxon>
        <taxon>Pseudooceanicola</taxon>
    </lineage>
</organism>
<reference evidence="2" key="1">
    <citation type="submission" date="2017-03" db="EMBL/GenBank/DDBJ databases">
        <authorList>
            <person name="Rodrigo-Torres L."/>
            <person name="Arahal R.D."/>
            <person name="Lucena T."/>
        </authorList>
    </citation>
    <scope>NUCLEOTIDE SEQUENCE [LARGE SCALE GENOMIC DNA]</scope>
    <source>
        <strain evidence="2">CECT 7751</strain>
    </source>
</reference>
<proteinExistence type="predicted"/>
<evidence type="ECO:0000313" key="2">
    <source>
        <dbReference type="Proteomes" id="UP000193963"/>
    </source>
</evidence>
<sequence length="189" mass="19894">MTDLIPMGPLGTPDPARATHGALTLTENTALMLIAVATRPGTPAPHPLGLHLPGPGLWSQGQGAAAFWTGPGQWMIETDVPDHAERLRDAIRSAPGARLTEQSDGWICVEVTSDAGAAPIRALLERLVNLSPDQVAPGHATRTLLHHLGCIVIRRGEDHLAVLAPRSAAGSLWHLLSETASRQVPVATV</sequence>
<keyword evidence="2" id="KW-1185">Reference proteome</keyword>
<accession>A0A1X6ZPN5</accession>
<dbReference type="Gene3D" id="3.30.1360.120">
    <property type="entry name" value="Probable tRNA modification gtpase trme, domain 1"/>
    <property type="match status" value="1"/>
</dbReference>
<dbReference type="AlphaFoldDB" id="A0A1X6ZPN5"/>
<dbReference type="RefSeq" id="WP_085888894.1">
    <property type="nucleotide sequence ID" value="NZ_FWFN01000005.1"/>
</dbReference>